<protein>
    <recommendedName>
        <fullName evidence="2">DUF8052 domain-containing protein</fullName>
    </recommendedName>
</protein>
<keyword evidence="4" id="KW-1185">Reference proteome</keyword>
<evidence type="ECO:0000313" key="4">
    <source>
        <dbReference type="Proteomes" id="UP000186323"/>
    </source>
</evidence>
<name>A0A1K1LFB8_9BACT</name>
<dbReference type="OrthoDB" id="3177112at2"/>
<feature type="region of interest" description="Disordered" evidence="1">
    <location>
        <begin position="1"/>
        <end position="26"/>
    </location>
</feature>
<sequence>MEKDAPSGKDGHADRPRAIAEDSAPDVRPDALLAALAAASFDVERQDGPGSLRALCAFHRRDEAYVLHRKATLWAAETHEYVQVHCLPRLDAAAWERIRDGALAWGRARIRPHDEHMASYVSVIILCRTWHQDAAAALARCRVRKSFWLGLRGWMRLRALALILPSAPRRDTVPPDAACVCNEAARATLLPLVRRAFPSLFPRERAS</sequence>
<accession>A0A1K1LFB8</accession>
<dbReference type="Pfam" id="PF26226">
    <property type="entry name" value="DUF8052"/>
    <property type="match status" value="1"/>
</dbReference>
<dbReference type="RefSeq" id="WP_072335136.1">
    <property type="nucleotide sequence ID" value="NZ_CALJDE010000064.1"/>
</dbReference>
<reference evidence="4" key="1">
    <citation type="submission" date="2016-10" db="EMBL/GenBank/DDBJ databases">
        <authorList>
            <person name="Wegmann U."/>
        </authorList>
    </citation>
    <scope>NUCLEOTIDE SEQUENCE [LARGE SCALE GENOMIC DNA]</scope>
</reference>
<feature type="domain" description="DUF8052" evidence="2">
    <location>
        <begin position="38"/>
        <end position="162"/>
    </location>
</feature>
<evidence type="ECO:0000313" key="3">
    <source>
        <dbReference type="EMBL" id="SFV73407.1"/>
    </source>
</evidence>
<proteinExistence type="predicted"/>
<evidence type="ECO:0000256" key="1">
    <source>
        <dbReference type="SAM" id="MobiDB-lite"/>
    </source>
</evidence>
<evidence type="ECO:0000259" key="2">
    <source>
        <dbReference type="Pfam" id="PF26226"/>
    </source>
</evidence>
<dbReference type="Proteomes" id="UP000186323">
    <property type="component" value="Chromosome I"/>
</dbReference>
<dbReference type="AlphaFoldDB" id="A0A1K1LFB8"/>
<organism evidence="3 4">
    <name type="scientific">Desulfovibrio piger</name>
    <dbReference type="NCBI Taxonomy" id="901"/>
    <lineage>
        <taxon>Bacteria</taxon>
        <taxon>Pseudomonadati</taxon>
        <taxon>Thermodesulfobacteriota</taxon>
        <taxon>Desulfovibrionia</taxon>
        <taxon>Desulfovibrionales</taxon>
        <taxon>Desulfovibrionaceae</taxon>
        <taxon>Desulfovibrio</taxon>
    </lineage>
</organism>
<dbReference type="KEGG" id="dpg:DESPIGER_1570"/>
<gene>
    <name evidence="3" type="ORF">DESPIGER_1570</name>
</gene>
<dbReference type="InterPro" id="IPR058365">
    <property type="entry name" value="DUF8052"/>
</dbReference>
<dbReference type="EMBL" id="LT630450">
    <property type="protein sequence ID" value="SFV73407.1"/>
    <property type="molecule type" value="Genomic_DNA"/>
</dbReference>